<dbReference type="Proteomes" id="UP000827872">
    <property type="component" value="Linkage Group LG06"/>
</dbReference>
<accession>A0ACB8FRL0</accession>
<organism evidence="1 2">
    <name type="scientific">Sphaerodactylus townsendi</name>
    <dbReference type="NCBI Taxonomy" id="933632"/>
    <lineage>
        <taxon>Eukaryota</taxon>
        <taxon>Metazoa</taxon>
        <taxon>Chordata</taxon>
        <taxon>Craniata</taxon>
        <taxon>Vertebrata</taxon>
        <taxon>Euteleostomi</taxon>
        <taxon>Lepidosauria</taxon>
        <taxon>Squamata</taxon>
        <taxon>Bifurcata</taxon>
        <taxon>Gekkota</taxon>
        <taxon>Sphaerodactylidae</taxon>
        <taxon>Sphaerodactylus</taxon>
    </lineage>
</organism>
<evidence type="ECO:0000313" key="2">
    <source>
        <dbReference type="Proteomes" id="UP000827872"/>
    </source>
</evidence>
<protein>
    <submittedName>
        <fullName evidence="1">Uncharacterized protein</fullName>
    </submittedName>
</protein>
<proteinExistence type="predicted"/>
<evidence type="ECO:0000313" key="1">
    <source>
        <dbReference type="EMBL" id="KAH8007989.1"/>
    </source>
</evidence>
<reference evidence="1" key="1">
    <citation type="submission" date="2021-08" db="EMBL/GenBank/DDBJ databases">
        <title>The first chromosome-level gecko genome reveals the dynamic sex chromosomes of Neotropical dwarf geckos (Sphaerodactylidae: Sphaerodactylus).</title>
        <authorList>
            <person name="Pinto B.J."/>
            <person name="Keating S.E."/>
            <person name="Gamble T."/>
        </authorList>
    </citation>
    <scope>NUCLEOTIDE SEQUENCE</scope>
    <source>
        <strain evidence="1">TG3544</strain>
    </source>
</reference>
<dbReference type="EMBL" id="CM037619">
    <property type="protein sequence ID" value="KAH8007989.1"/>
    <property type="molecule type" value="Genomic_DNA"/>
</dbReference>
<name>A0ACB8FRL0_9SAUR</name>
<gene>
    <name evidence="1" type="ORF">K3G42_026969</name>
</gene>
<sequence>MLDMSDPYCSNWMCYVNTALTLPIRNLIACLHNLEIYFYAATPILAGAELLVWHANGIAKYLQHRFSEELAAQAVCLVSRNFPVMSSPEVVTTAPQEDARVDPQCTAVDMKKVESVEEEDRVEELGQNWLARSTDSQNANSKMQASCQIKEQPVKFSSSHKAPKEVPLNKSPSQRDTNLKKQDPSCYLYNPTNSLQKDHNLLFSKLHSTCSGCQPMGNLPYPCHGAITAPDFKPIMSPDTFSFPSGTNPREFALLRWCSQGAPEKTTPPYLGIYQTLSPATQLHGKQDASKTQEPVISYCMARCSDYRYSQPLTTNYNLLHPSFDQRLKVTSPFVNQHEITNPGMPMFYSPVLMKDTKSMPYPLKRKNSKIKYDCNICAKSFGQLSNLKVHQRVHSGERPFQCQVCKKSFTQLAHLQKHRLVHTGEKPHECLVCHRRFSSISNLKTHQRLHSGVKPYACCFCQSHFSQHVHLKLHQRLHERQALHHCPNCLKAYIHLVSLEVHRRGYCPLTLGRSSSPAQLCRFNYMIDRFDFSLDADRLEDTEANPVRAALLVEAVILREMAGGGLGKPLSSMSLCW</sequence>
<comment type="caution">
    <text evidence="1">The sequence shown here is derived from an EMBL/GenBank/DDBJ whole genome shotgun (WGS) entry which is preliminary data.</text>
</comment>
<keyword evidence="2" id="KW-1185">Reference proteome</keyword>